<organism evidence="3 4">
    <name type="scientific">Simian cytomegalovirus (strain Colburn)</name>
    <dbReference type="NCBI Taxonomy" id="50292"/>
    <lineage>
        <taxon>Viruses</taxon>
        <taxon>Duplodnaviria</taxon>
        <taxon>Heunggongvirae</taxon>
        <taxon>Peploviricota</taxon>
        <taxon>Herviviricetes</taxon>
        <taxon>Herpesvirales</taxon>
        <taxon>Orthoherpesviridae</taxon>
        <taxon>Betaherpesvirinae</taxon>
        <taxon>Cytomegalovirus</taxon>
        <taxon>Cytomegalovirus cercopithecinebeta5</taxon>
    </lineage>
</organism>
<dbReference type="Proteomes" id="UP000113346">
    <property type="component" value="Segment"/>
</dbReference>
<dbReference type="PROSITE" id="PS50835">
    <property type="entry name" value="IG_LIKE"/>
    <property type="match status" value="1"/>
</dbReference>
<accession>G8XU39</accession>
<gene>
    <name evidence="3" type="primary">O20</name>
</gene>
<organismHost>
    <name type="scientific">Macaca</name>
    <name type="common">macaques</name>
    <dbReference type="NCBI Taxonomy" id="9539"/>
</organismHost>
<dbReference type="SUPFAM" id="SSF48726">
    <property type="entry name" value="Immunoglobulin"/>
    <property type="match status" value="1"/>
</dbReference>
<dbReference type="Gene3D" id="2.60.40.10">
    <property type="entry name" value="Immunoglobulins"/>
    <property type="match status" value="1"/>
</dbReference>
<proteinExistence type="predicted"/>
<keyword evidence="1" id="KW-1133">Transmembrane helix</keyword>
<sequence length="355" mass="39347">MPFTHIIGTATIIMMLPQHVLPCGGPLPDVYDRSLYNLTIPNNATRKISGETTRKVLQYGGTYTFTCTFSNTECVKGIFFIACDQNCTTRTYVYNDYISIEPKPTNDITFEGGSGNDNTFNVQLTLKPVMSNHSGTYQCFTYNNITNIVNITKQVQVTLLGSTYVSRSLTNKTIYNVSCSFNDTFPGNVILIVSGGVNTTIVHNDTVQRCGQNLFWGYKVHIPGGSPSFQCTINATECPGLTSHSRLWSNTTTTPGPPVPAMTDCTNYSHPWWTTTARPATTTFHTTSTIVDLITATLASESNTQSQALQSYAELKGLWGLVLIIIVAMIVWWFKIPEMLMGRLRGYAKPIRSFR</sequence>
<reference evidence="3" key="1">
    <citation type="submission" date="2011-12" db="EMBL/GenBank/DDBJ databases">
        <title>Comparative genomics of primate cytomegaloviruses.</title>
        <authorList>
            <person name="Davison A.J."/>
            <person name="Holton M."/>
            <person name="Dolan A."/>
            <person name="Dargan D.J."/>
            <person name="Gatherer D."/>
            <person name="Hayward G.S."/>
        </authorList>
    </citation>
    <scope>NUCLEOTIDE SEQUENCE [LARGE SCALE GENOMIC DNA]</scope>
    <source>
        <strain evidence="3">Colburn</strain>
    </source>
</reference>
<dbReference type="EMBL" id="FJ483969">
    <property type="protein sequence ID" value="AEV80679.1"/>
    <property type="molecule type" value="Genomic_DNA"/>
</dbReference>
<keyword evidence="1" id="KW-0812">Transmembrane</keyword>
<evidence type="ECO:0000259" key="2">
    <source>
        <dbReference type="PROSITE" id="PS50835"/>
    </source>
</evidence>
<keyword evidence="1" id="KW-0472">Membrane</keyword>
<evidence type="ECO:0000256" key="1">
    <source>
        <dbReference type="SAM" id="Phobius"/>
    </source>
</evidence>
<feature type="domain" description="Ig-like" evidence="2">
    <location>
        <begin position="41"/>
        <end position="158"/>
    </location>
</feature>
<dbReference type="InterPro" id="IPR013783">
    <property type="entry name" value="Ig-like_fold"/>
</dbReference>
<name>G8XU39_SCMVC</name>
<evidence type="ECO:0000313" key="3">
    <source>
        <dbReference type="EMBL" id="AEV80679.1"/>
    </source>
</evidence>
<evidence type="ECO:0000313" key="4">
    <source>
        <dbReference type="Proteomes" id="UP000113346"/>
    </source>
</evidence>
<feature type="transmembrane region" description="Helical" evidence="1">
    <location>
        <begin position="317"/>
        <end position="334"/>
    </location>
</feature>
<dbReference type="InterPro" id="IPR007110">
    <property type="entry name" value="Ig-like_dom"/>
</dbReference>
<protein>
    <submittedName>
        <fullName evidence="3">Membrane protein O20</fullName>
    </submittedName>
</protein>
<dbReference type="InterPro" id="IPR036179">
    <property type="entry name" value="Ig-like_dom_sf"/>
</dbReference>